<keyword evidence="1 11" id="KW-0963">Cytoplasm</keyword>
<dbReference type="GO" id="GO:0005524">
    <property type="term" value="F:ATP binding"/>
    <property type="evidence" value="ECO:0007669"/>
    <property type="project" value="UniProtKB-UniRule"/>
</dbReference>
<dbReference type="GO" id="GO:0006281">
    <property type="term" value="P:DNA repair"/>
    <property type="evidence" value="ECO:0007669"/>
    <property type="project" value="UniProtKB-KW"/>
</dbReference>
<dbReference type="GO" id="GO:0005737">
    <property type="term" value="C:cytoplasm"/>
    <property type="evidence" value="ECO:0007669"/>
    <property type="project" value="UniProtKB-SubCell"/>
</dbReference>
<name>C6BZ45_MARSD</name>
<keyword evidence="11" id="KW-0175">Coiled coil</keyword>
<evidence type="ECO:0000256" key="12">
    <source>
        <dbReference type="SAM" id="MobiDB-lite"/>
    </source>
</evidence>
<dbReference type="GO" id="GO:0043022">
    <property type="term" value="F:ribosome binding"/>
    <property type="evidence" value="ECO:0007669"/>
    <property type="project" value="UniProtKB-UniRule"/>
</dbReference>
<dbReference type="Proteomes" id="UP000002601">
    <property type="component" value="Chromosome"/>
</dbReference>
<dbReference type="Gene3D" id="1.10.287.380">
    <property type="entry name" value="Valyl-tRNA synthetase, C-terminal domain"/>
    <property type="match status" value="1"/>
</dbReference>
<comment type="similarity">
    <text evidence="10 11">Belongs to the ABC transporter superfamily. ABCF family. Uup subfamily.</text>
</comment>
<dbReference type="PANTHER" id="PTHR42855">
    <property type="entry name" value="ABC TRANSPORTER ATP-BINDING SUBUNIT"/>
    <property type="match status" value="1"/>
</dbReference>
<keyword evidence="15" id="KW-1185">Reference proteome</keyword>
<dbReference type="InterPro" id="IPR051309">
    <property type="entry name" value="ABCF_ATPase"/>
</dbReference>
<gene>
    <name evidence="11" type="primary">uup</name>
    <name evidence="14" type="ordered locus">Desal_0803</name>
</gene>
<keyword evidence="2 11" id="KW-0677">Repeat</keyword>
<dbReference type="InterPro" id="IPR017871">
    <property type="entry name" value="ABC_transporter-like_CS"/>
</dbReference>
<comment type="subcellular location">
    <subcellularLocation>
        <location evidence="11">Cytoplasm</location>
    </subcellularLocation>
    <text evidence="11">Associates with ribosomes.</text>
</comment>
<dbReference type="EC" id="3.6.1.-" evidence="11"/>
<evidence type="ECO:0000256" key="8">
    <source>
        <dbReference type="ARBA" id="ARBA00023204"/>
    </source>
</evidence>
<evidence type="ECO:0000256" key="9">
    <source>
        <dbReference type="ARBA" id="ARBA00049360"/>
    </source>
</evidence>
<keyword evidence="4 11" id="KW-0227">DNA damage</keyword>
<keyword evidence="7 11" id="KW-0238">DNA-binding</keyword>
<feature type="binding site" evidence="11">
    <location>
        <begin position="349"/>
        <end position="356"/>
    </location>
    <ligand>
        <name>ATP</name>
        <dbReference type="ChEBI" id="CHEBI:30616"/>
        <label>2</label>
    </ligand>
</feature>
<dbReference type="InterPro" id="IPR037118">
    <property type="entry name" value="Val-tRNA_synth_C_sf"/>
</dbReference>
<evidence type="ECO:0000313" key="14">
    <source>
        <dbReference type="EMBL" id="ACS78869.1"/>
    </source>
</evidence>
<evidence type="ECO:0000256" key="11">
    <source>
        <dbReference type="HAMAP-Rule" id="MF_00848"/>
    </source>
</evidence>
<accession>C6BZ45</accession>
<dbReference type="KEGG" id="dsa:Desal_0803"/>
<feature type="domain" description="ABC transporter" evidence="13">
    <location>
        <begin position="4"/>
        <end position="250"/>
    </location>
</feature>
<evidence type="ECO:0000256" key="3">
    <source>
        <dbReference type="ARBA" id="ARBA00022741"/>
    </source>
</evidence>
<dbReference type="InterPro" id="IPR032781">
    <property type="entry name" value="ABC_tran_Xtn"/>
</dbReference>
<dbReference type="AlphaFoldDB" id="C6BZ45"/>
<evidence type="ECO:0000256" key="7">
    <source>
        <dbReference type="ARBA" id="ARBA00023125"/>
    </source>
</evidence>
<evidence type="ECO:0000313" key="15">
    <source>
        <dbReference type="Proteomes" id="UP000002601"/>
    </source>
</evidence>
<dbReference type="Pfam" id="PF16326">
    <property type="entry name" value="ABC_tran_CTD"/>
    <property type="match status" value="1"/>
</dbReference>
<feature type="region of interest" description="Disordered" evidence="12">
    <location>
        <begin position="528"/>
        <end position="553"/>
    </location>
</feature>
<protein>
    <recommendedName>
        <fullName evidence="11">ATP-binding protein Uup</fullName>
        <ecNumber evidence="11">3.6.1.-</ecNumber>
    </recommendedName>
</protein>
<dbReference type="PROSITE" id="PS50893">
    <property type="entry name" value="ABC_TRANSPORTER_2"/>
    <property type="match status" value="2"/>
</dbReference>
<dbReference type="Pfam" id="PF12848">
    <property type="entry name" value="ABC_tran_Xtn"/>
    <property type="match status" value="1"/>
</dbReference>
<dbReference type="EMBL" id="CP001649">
    <property type="protein sequence ID" value="ACS78869.1"/>
    <property type="molecule type" value="Genomic_DNA"/>
</dbReference>
<dbReference type="SUPFAM" id="SSF52540">
    <property type="entry name" value="P-loop containing nucleoside triphosphate hydrolases"/>
    <property type="match status" value="2"/>
</dbReference>
<dbReference type="GO" id="GO:0016887">
    <property type="term" value="F:ATP hydrolysis activity"/>
    <property type="evidence" value="ECO:0007669"/>
    <property type="project" value="UniProtKB-UniRule"/>
</dbReference>
<evidence type="ECO:0000256" key="1">
    <source>
        <dbReference type="ARBA" id="ARBA00022490"/>
    </source>
</evidence>
<dbReference type="FunFam" id="3.40.50.300:FF:000309">
    <property type="entry name" value="ABC transporter ATP-binding protein"/>
    <property type="match status" value="1"/>
</dbReference>
<dbReference type="InterPro" id="IPR043686">
    <property type="entry name" value="Uup"/>
</dbReference>
<dbReference type="SMART" id="SM00382">
    <property type="entry name" value="AAA"/>
    <property type="match status" value="2"/>
</dbReference>
<feature type="binding site" evidence="11">
    <location>
        <begin position="36"/>
        <end position="43"/>
    </location>
    <ligand>
        <name>ATP</name>
        <dbReference type="ChEBI" id="CHEBI:30616"/>
        <label>1</label>
    </ligand>
</feature>
<feature type="coiled-coil region" evidence="11">
    <location>
        <begin position="596"/>
        <end position="630"/>
    </location>
</feature>
<dbReference type="RefSeq" id="WP_015850688.1">
    <property type="nucleotide sequence ID" value="NC_012881.1"/>
</dbReference>
<dbReference type="InterPro" id="IPR003593">
    <property type="entry name" value="AAA+_ATPase"/>
</dbReference>
<dbReference type="PROSITE" id="PS00211">
    <property type="entry name" value="ABC_TRANSPORTER_1"/>
    <property type="match status" value="1"/>
</dbReference>
<sequence>MALMSVNDVSMTFGGPQLLDKVSFQVEEGQRICIVGRNGEGKSTLLRLMSGDLVPDGGNISYQKGVSVARLSQKVPEVLKGSIFEVVAGGLGELGDALTRYHTVSLEVANGGDVCKLSEVEEIMEKHGGWEALTTIEMVISRLSLSAEMRFETLSGGLKRRALLARALASKPDVLLLDEPTNHLDIDSIAWLEEFLVKNIRTLIFITHDRMFLRKIATRIIELDRGNLADWSCDYDTFLKRKEELLDAEEKNWSEFDKKLAREEVWIRQGIKARRTRNEGRVRALKKLRDERKQRRERTGKATIEIQEAARSGKVVAETVNASYAWDGNPIFKNLSTTIMRGDRVGIIGPNGAGKTTLIQVLLGNLKPDSGSVKLGTKLEISYFDQHREQLDPEKSVRDSVADGNDTVTINGRNKHVMGYLKDFLFSPDRANSPVSVLSGGERNRLLLARLFTRPSNLLVMDEPTNDLDAETLELLEDRIMEYPGTVIIVSHDRAFLNNVVSGTLAFEGNAQVNDYVGGYDDWVRQRQQPEEDVKPKAPKSKPKKTPDARPEKLSYKEQREFEALEVEITELPGKIEELEGAIEEMQNLMADPEFYKKSGEEMAAAQAKLENLEAEHETTFMRWEEVEEKLEEYRKRTGQI</sequence>
<evidence type="ECO:0000256" key="5">
    <source>
        <dbReference type="ARBA" id="ARBA00022801"/>
    </source>
</evidence>
<dbReference type="InterPro" id="IPR027417">
    <property type="entry name" value="P-loop_NTPase"/>
</dbReference>
<dbReference type="HAMAP" id="MF_00848">
    <property type="entry name" value="Uup"/>
    <property type="match status" value="1"/>
</dbReference>
<dbReference type="CDD" id="cd03221">
    <property type="entry name" value="ABCF_EF-3"/>
    <property type="match status" value="2"/>
</dbReference>
<proteinExistence type="inferred from homology"/>
<evidence type="ECO:0000256" key="2">
    <source>
        <dbReference type="ARBA" id="ARBA00022737"/>
    </source>
</evidence>
<dbReference type="InterPro" id="IPR003439">
    <property type="entry name" value="ABC_transporter-like_ATP-bd"/>
</dbReference>
<keyword evidence="3 11" id="KW-0547">Nucleotide-binding</keyword>
<evidence type="ECO:0000256" key="10">
    <source>
        <dbReference type="ARBA" id="ARBA00061478"/>
    </source>
</evidence>
<dbReference type="InterPro" id="IPR032524">
    <property type="entry name" value="ABC_tran_C"/>
</dbReference>
<comment type="function">
    <text evidence="11">Probably plays a role in ribosome assembly or function. May be involved in resolution of branched DNA intermediates that result from template switching in postreplication gaps. Binds DNA and has ATPase activity.</text>
</comment>
<dbReference type="OrthoDB" id="9808609at2"/>
<dbReference type="Pfam" id="PF00005">
    <property type="entry name" value="ABC_tran"/>
    <property type="match status" value="2"/>
</dbReference>
<keyword evidence="8 11" id="KW-0234">DNA repair</keyword>
<keyword evidence="6 11" id="KW-0067">ATP-binding</keyword>
<reference evidence="14 15" key="1">
    <citation type="submission" date="2009-06" db="EMBL/GenBank/DDBJ databases">
        <title>Complete sequence of Desulfovibrio salexigens DSM 2638.</title>
        <authorList>
            <consortium name="US DOE Joint Genome Institute"/>
            <person name="Lucas S."/>
            <person name="Copeland A."/>
            <person name="Lapidus A."/>
            <person name="Glavina del Rio T."/>
            <person name="Tice H."/>
            <person name="Bruce D."/>
            <person name="Goodwin L."/>
            <person name="Pitluck S."/>
            <person name="Munk A.C."/>
            <person name="Brettin T."/>
            <person name="Detter J.C."/>
            <person name="Han C."/>
            <person name="Tapia R."/>
            <person name="Larimer F."/>
            <person name="Land M."/>
            <person name="Hauser L."/>
            <person name="Kyrpides N."/>
            <person name="Anderson I."/>
            <person name="Wall J.D."/>
            <person name="Arkin A.P."/>
            <person name="Dehal P."/>
            <person name="Chivian D."/>
            <person name="Giles B."/>
            <person name="Hazen T.C."/>
        </authorList>
    </citation>
    <scope>NUCLEOTIDE SEQUENCE [LARGE SCALE GENOMIC DNA]</scope>
    <source>
        <strain evidence="15">ATCC 14822 / DSM 2638 / NCIMB 8403 / VKM B-1763</strain>
    </source>
</reference>
<dbReference type="HOGENOM" id="CLU_000604_36_0_7"/>
<dbReference type="FunFam" id="3.40.50.300:FF:000011">
    <property type="entry name" value="Putative ABC transporter ATP-binding component"/>
    <property type="match status" value="1"/>
</dbReference>
<evidence type="ECO:0000256" key="4">
    <source>
        <dbReference type="ARBA" id="ARBA00022763"/>
    </source>
</evidence>
<organism evidence="14 15">
    <name type="scientific">Maridesulfovibrio salexigens (strain ATCC 14822 / DSM 2638 / NCIMB 8403 / VKM B-1763)</name>
    <name type="common">Desulfovibrio salexigens</name>
    <dbReference type="NCBI Taxonomy" id="526222"/>
    <lineage>
        <taxon>Bacteria</taxon>
        <taxon>Pseudomonadati</taxon>
        <taxon>Thermodesulfobacteriota</taxon>
        <taxon>Desulfovibrionia</taxon>
        <taxon>Desulfovibrionales</taxon>
        <taxon>Desulfovibrionaceae</taxon>
        <taxon>Maridesulfovibrio</taxon>
    </lineage>
</organism>
<keyword evidence="5 11" id="KW-0378">Hydrolase</keyword>
<feature type="domain" description="ABC transporter" evidence="13">
    <location>
        <begin position="317"/>
        <end position="546"/>
    </location>
</feature>
<comment type="catalytic activity">
    <reaction evidence="9 11">
        <text>ATP + H2O = ADP + phosphate + H(+)</text>
        <dbReference type="Rhea" id="RHEA:13065"/>
        <dbReference type="ChEBI" id="CHEBI:15377"/>
        <dbReference type="ChEBI" id="CHEBI:15378"/>
        <dbReference type="ChEBI" id="CHEBI:30616"/>
        <dbReference type="ChEBI" id="CHEBI:43474"/>
        <dbReference type="ChEBI" id="CHEBI:456216"/>
    </reaction>
</comment>
<dbReference type="GO" id="GO:0003677">
    <property type="term" value="F:DNA binding"/>
    <property type="evidence" value="ECO:0007669"/>
    <property type="project" value="UniProtKB-UniRule"/>
</dbReference>
<evidence type="ECO:0000259" key="13">
    <source>
        <dbReference type="PROSITE" id="PS50893"/>
    </source>
</evidence>
<evidence type="ECO:0000256" key="6">
    <source>
        <dbReference type="ARBA" id="ARBA00022840"/>
    </source>
</evidence>
<dbReference type="eggNOG" id="COG0488">
    <property type="taxonomic scope" value="Bacteria"/>
</dbReference>
<dbReference type="Gene3D" id="3.40.50.300">
    <property type="entry name" value="P-loop containing nucleotide triphosphate hydrolases"/>
    <property type="match status" value="2"/>
</dbReference>
<dbReference type="STRING" id="526222.Desal_0803"/>
<dbReference type="PANTHER" id="PTHR42855:SF1">
    <property type="entry name" value="ABC TRANSPORTER DOMAIN-CONTAINING PROTEIN"/>
    <property type="match status" value="1"/>
</dbReference>